<sequence length="376" mass="42933">MKRNYIKLIFFILFCVGSISCKEDKTADNVEEAASGLEKLAAISTQTGVLLTWENPPGHTYDQVEIWYEEAGRKVVHSQQANEHYTAVAFDLQNDEVYKFHLQTRNSGSEQRGRELTVKSRKISLTDPVQELEDILNSVRILGGDGGVRVHWNNPEHIPATIVLAFEGERLELKANQLVKEVTVKNLDLDKVYVFEVSLLFDGEFITAQKNFSVRPLAGYKRLVNEGWNITASSEEISANEHAPAANLLDNNPATYWRSKVSTPEHRYPHYVIIDLQRTRRVTAITLSRKQGDSDYSSWDNNISLSVDGRTFSETYRYFGSNTNPNQIFKVEFNRTVEGEQMYMLPFVHTARYIRIDMVRASRVHAVFGDINVYGE</sequence>
<protein>
    <recommendedName>
        <fullName evidence="1">F5/8 type C domain-containing protein</fullName>
    </recommendedName>
</protein>
<dbReference type="Proteomes" id="UP000618319">
    <property type="component" value="Unassembled WGS sequence"/>
</dbReference>
<dbReference type="Gene3D" id="2.60.40.10">
    <property type="entry name" value="Immunoglobulins"/>
    <property type="match status" value="1"/>
</dbReference>
<keyword evidence="3" id="KW-1185">Reference proteome</keyword>
<organism evidence="2 3">
    <name type="scientific">Sphingobacterium pedocola</name>
    <dbReference type="NCBI Taxonomy" id="2082722"/>
    <lineage>
        <taxon>Bacteria</taxon>
        <taxon>Pseudomonadati</taxon>
        <taxon>Bacteroidota</taxon>
        <taxon>Sphingobacteriia</taxon>
        <taxon>Sphingobacteriales</taxon>
        <taxon>Sphingobacteriaceae</taxon>
        <taxon>Sphingobacterium</taxon>
    </lineage>
</organism>
<dbReference type="InterPro" id="IPR000421">
    <property type="entry name" value="FA58C"/>
</dbReference>
<evidence type="ECO:0000313" key="2">
    <source>
        <dbReference type="EMBL" id="MBE8721196.1"/>
    </source>
</evidence>
<dbReference type="PROSITE" id="PS51257">
    <property type="entry name" value="PROKAR_LIPOPROTEIN"/>
    <property type="match status" value="1"/>
</dbReference>
<dbReference type="SUPFAM" id="SSF49265">
    <property type="entry name" value="Fibronectin type III"/>
    <property type="match status" value="1"/>
</dbReference>
<name>A0ABR9T798_9SPHI</name>
<proteinExistence type="predicted"/>
<dbReference type="InterPro" id="IPR008979">
    <property type="entry name" value="Galactose-bd-like_sf"/>
</dbReference>
<dbReference type="EMBL" id="PSKQ01000019">
    <property type="protein sequence ID" value="MBE8721196.1"/>
    <property type="molecule type" value="Genomic_DNA"/>
</dbReference>
<dbReference type="Gene3D" id="2.60.120.260">
    <property type="entry name" value="Galactose-binding domain-like"/>
    <property type="match status" value="1"/>
</dbReference>
<evidence type="ECO:0000259" key="1">
    <source>
        <dbReference type="PROSITE" id="PS50022"/>
    </source>
</evidence>
<dbReference type="SUPFAM" id="SSF49785">
    <property type="entry name" value="Galactose-binding domain-like"/>
    <property type="match status" value="1"/>
</dbReference>
<dbReference type="InterPro" id="IPR013783">
    <property type="entry name" value="Ig-like_fold"/>
</dbReference>
<dbReference type="InterPro" id="IPR036116">
    <property type="entry name" value="FN3_sf"/>
</dbReference>
<accession>A0ABR9T798</accession>
<dbReference type="PROSITE" id="PS50022">
    <property type="entry name" value="FA58C_3"/>
    <property type="match status" value="1"/>
</dbReference>
<dbReference type="RefSeq" id="WP_196938423.1">
    <property type="nucleotide sequence ID" value="NZ_MU158689.1"/>
</dbReference>
<evidence type="ECO:0000313" key="3">
    <source>
        <dbReference type="Proteomes" id="UP000618319"/>
    </source>
</evidence>
<reference evidence="2 3" key="1">
    <citation type="submission" date="2018-02" db="EMBL/GenBank/DDBJ databases">
        <title>Sphingobacterium KA21.</title>
        <authorList>
            <person name="Vasarhelyi B.M."/>
            <person name="Deshmukh S."/>
            <person name="Balint B."/>
            <person name="Kukolya J."/>
        </authorList>
    </citation>
    <scope>NUCLEOTIDE SEQUENCE [LARGE SCALE GENOMIC DNA]</scope>
    <source>
        <strain evidence="2 3">Ka21</strain>
    </source>
</reference>
<feature type="domain" description="F5/8 type C" evidence="1">
    <location>
        <begin position="213"/>
        <end position="376"/>
    </location>
</feature>
<comment type="caution">
    <text evidence="2">The sequence shown here is derived from an EMBL/GenBank/DDBJ whole genome shotgun (WGS) entry which is preliminary data.</text>
</comment>
<gene>
    <name evidence="2" type="ORF">C4F40_10720</name>
</gene>
<dbReference type="Pfam" id="PF00754">
    <property type="entry name" value="F5_F8_type_C"/>
    <property type="match status" value="1"/>
</dbReference>